<evidence type="ECO:0000313" key="9">
    <source>
        <dbReference type="EMBL" id="KAG8100484.1"/>
    </source>
</evidence>
<evidence type="ECO:0000256" key="1">
    <source>
        <dbReference type="ARBA" id="ARBA00004123"/>
    </source>
</evidence>
<protein>
    <recommendedName>
        <fullName evidence="8">BZIP domain-containing protein</fullName>
    </recommendedName>
</protein>
<gene>
    <name evidence="9" type="ORF">GUJ93_ZPchr0013g35421</name>
</gene>
<dbReference type="PROSITE" id="PS50217">
    <property type="entry name" value="BZIP"/>
    <property type="match status" value="1"/>
</dbReference>
<feature type="coiled-coil region" evidence="6">
    <location>
        <begin position="254"/>
        <end position="281"/>
    </location>
</feature>
<dbReference type="AlphaFoldDB" id="A0A8J6C038"/>
<feature type="region of interest" description="Disordered" evidence="7">
    <location>
        <begin position="11"/>
        <end position="31"/>
    </location>
</feature>
<feature type="compositionally biased region" description="Pro residues" evidence="7">
    <location>
        <begin position="14"/>
        <end position="23"/>
    </location>
</feature>
<name>A0A8J6C038_ZIZPA</name>
<accession>A0A8J6C038</accession>
<evidence type="ECO:0000256" key="7">
    <source>
        <dbReference type="SAM" id="MobiDB-lite"/>
    </source>
</evidence>
<organism evidence="9 10">
    <name type="scientific">Zizania palustris</name>
    <name type="common">Northern wild rice</name>
    <dbReference type="NCBI Taxonomy" id="103762"/>
    <lineage>
        <taxon>Eukaryota</taxon>
        <taxon>Viridiplantae</taxon>
        <taxon>Streptophyta</taxon>
        <taxon>Embryophyta</taxon>
        <taxon>Tracheophyta</taxon>
        <taxon>Spermatophyta</taxon>
        <taxon>Magnoliopsida</taxon>
        <taxon>Liliopsida</taxon>
        <taxon>Poales</taxon>
        <taxon>Poaceae</taxon>
        <taxon>BOP clade</taxon>
        <taxon>Oryzoideae</taxon>
        <taxon>Oryzeae</taxon>
        <taxon>Zizaniinae</taxon>
        <taxon>Zizania</taxon>
    </lineage>
</organism>
<comment type="subcellular location">
    <subcellularLocation>
        <location evidence="1">Nucleus</location>
    </subcellularLocation>
</comment>
<dbReference type="EMBL" id="JAAALK010000079">
    <property type="protein sequence ID" value="KAG8100484.1"/>
    <property type="molecule type" value="Genomic_DNA"/>
</dbReference>
<dbReference type="FunFam" id="1.20.5.170:FF:000020">
    <property type="entry name" value="BZIP transcription factor"/>
    <property type="match status" value="1"/>
</dbReference>
<evidence type="ECO:0000256" key="5">
    <source>
        <dbReference type="ARBA" id="ARBA00023242"/>
    </source>
</evidence>
<dbReference type="PROSITE" id="PS00036">
    <property type="entry name" value="BZIP_BASIC"/>
    <property type="match status" value="1"/>
</dbReference>
<feature type="compositionally biased region" description="Basic and acidic residues" evidence="7">
    <location>
        <begin position="228"/>
        <end position="244"/>
    </location>
</feature>
<dbReference type="PANTHER" id="PTHR46408:SF10">
    <property type="entry name" value="BASIC LEUCINE ZIPPER 63"/>
    <property type="match status" value="1"/>
</dbReference>
<dbReference type="GO" id="GO:0003677">
    <property type="term" value="F:DNA binding"/>
    <property type="evidence" value="ECO:0007669"/>
    <property type="project" value="UniProtKB-KW"/>
</dbReference>
<reference evidence="9" key="1">
    <citation type="journal article" date="2021" name="bioRxiv">
        <title>Whole Genome Assembly and Annotation of Northern Wild Rice, Zizania palustris L., Supports a Whole Genome Duplication in the Zizania Genus.</title>
        <authorList>
            <person name="Haas M."/>
            <person name="Kono T."/>
            <person name="Macchietto M."/>
            <person name="Millas R."/>
            <person name="McGilp L."/>
            <person name="Shao M."/>
            <person name="Duquette J."/>
            <person name="Hirsch C.N."/>
            <person name="Kimball J."/>
        </authorList>
    </citation>
    <scope>NUCLEOTIDE SEQUENCE</scope>
    <source>
        <tissue evidence="9">Fresh leaf tissue</tissue>
    </source>
</reference>
<dbReference type="GO" id="GO:0005634">
    <property type="term" value="C:nucleus"/>
    <property type="evidence" value="ECO:0007669"/>
    <property type="project" value="UniProtKB-SubCell"/>
</dbReference>
<evidence type="ECO:0000256" key="4">
    <source>
        <dbReference type="ARBA" id="ARBA00023163"/>
    </source>
</evidence>
<feature type="domain" description="BZIP" evidence="8">
    <location>
        <begin position="229"/>
        <end position="276"/>
    </location>
</feature>
<keyword evidence="3" id="KW-0238">DNA-binding</keyword>
<evidence type="ECO:0000313" key="10">
    <source>
        <dbReference type="Proteomes" id="UP000729402"/>
    </source>
</evidence>
<sequence>MEHAFFVEEIPDPLWFPPPPPPQQQQQPHAVDGVAGVGVDSVYGGAMLDRCPSDWSLEKFLEEELLDGVPAPPVANPNGPMICPSVMAAEAGGSRGNDGEAVEVFPALSPAPPPPSAVLDPVEYNAMLKRKLDEDLAAVAMWRASGAIRSESFLGNETSPNTFGPSLSLQKCIGGNGTLVQNRSSSYILQNIDAQRKHATSSSSREPAPSDDDDMEGEAEAMGNMILDEDKVKKRKESNRESARRSRCRKAARLKDLEEQVAKLRADNSSLLRRLADSNQKYSAASINNRVLMAEIEALRLRAKASMCVEGSVDFWRDGKCHMHLMKSRETCGWHKG</sequence>
<dbReference type="InterPro" id="IPR045314">
    <property type="entry name" value="bZIP_plant_GBF1"/>
</dbReference>
<feature type="compositionally biased region" description="Acidic residues" evidence="7">
    <location>
        <begin position="209"/>
        <end position="219"/>
    </location>
</feature>
<dbReference type="SMART" id="SM00338">
    <property type="entry name" value="BRLZ"/>
    <property type="match status" value="1"/>
</dbReference>
<evidence type="ECO:0000256" key="2">
    <source>
        <dbReference type="ARBA" id="ARBA00023015"/>
    </source>
</evidence>
<dbReference type="Pfam" id="PF00170">
    <property type="entry name" value="bZIP_1"/>
    <property type="match status" value="1"/>
</dbReference>
<keyword evidence="4" id="KW-0804">Transcription</keyword>
<dbReference type="OrthoDB" id="664875at2759"/>
<keyword evidence="2" id="KW-0805">Transcription regulation</keyword>
<dbReference type="CDD" id="cd14702">
    <property type="entry name" value="bZIP_plant_GBF1"/>
    <property type="match status" value="1"/>
</dbReference>
<evidence type="ECO:0000256" key="6">
    <source>
        <dbReference type="SAM" id="Coils"/>
    </source>
</evidence>
<keyword evidence="5" id="KW-0539">Nucleus</keyword>
<feature type="region of interest" description="Disordered" evidence="7">
    <location>
        <begin position="193"/>
        <end position="248"/>
    </location>
</feature>
<comment type="caution">
    <text evidence="9">The sequence shown here is derived from an EMBL/GenBank/DDBJ whole genome shotgun (WGS) entry which is preliminary data.</text>
</comment>
<reference evidence="9" key="2">
    <citation type="submission" date="2021-02" db="EMBL/GenBank/DDBJ databases">
        <authorList>
            <person name="Kimball J.A."/>
            <person name="Haas M.W."/>
            <person name="Macchietto M."/>
            <person name="Kono T."/>
            <person name="Duquette J."/>
            <person name="Shao M."/>
        </authorList>
    </citation>
    <scope>NUCLEOTIDE SEQUENCE</scope>
    <source>
        <tissue evidence="9">Fresh leaf tissue</tissue>
    </source>
</reference>
<dbReference type="Proteomes" id="UP000729402">
    <property type="component" value="Unassembled WGS sequence"/>
</dbReference>
<keyword evidence="10" id="KW-1185">Reference proteome</keyword>
<dbReference type="PANTHER" id="PTHR46408">
    <property type="entry name" value="BASIC LEUCINE ZIPPER 63"/>
    <property type="match status" value="1"/>
</dbReference>
<dbReference type="GO" id="GO:0003700">
    <property type="term" value="F:DNA-binding transcription factor activity"/>
    <property type="evidence" value="ECO:0007669"/>
    <property type="project" value="InterPro"/>
</dbReference>
<keyword evidence="6" id="KW-0175">Coiled coil</keyword>
<dbReference type="InterPro" id="IPR004827">
    <property type="entry name" value="bZIP"/>
</dbReference>
<evidence type="ECO:0000259" key="8">
    <source>
        <dbReference type="PROSITE" id="PS50217"/>
    </source>
</evidence>
<evidence type="ECO:0000256" key="3">
    <source>
        <dbReference type="ARBA" id="ARBA00023125"/>
    </source>
</evidence>
<proteinExistence type="predicted"/>